<keyword evidence="2" id="KW-1185">Reference proteome</keyword>
<gene>
    <name evidence="1" type="ORF">CSKR_111077</name>
</gene>
<sequence>MTQAFKTFSHTRYPWLLPLFDTQRTTTDWGLLRQVSMLALKNLPVSTTTIVTPPARPAMEINCPAQTAAPSVNVPEQTQLRDSPPLNATVTPVCVGASAAI</sequence>
<dbReference type="Proteomes" id="UP000286415">
    <property type="component" value="Unassembled WGS sequence"/>
</dbReference>
<comment type="caution">
    <text evidence="1">The sequence shown here is derived from an EMBL/GenBank/DDBJ whole genome shotgun (WGS) entry which is preliminary data.</text>
</comment>
<dbReference type="InParanoid" id="A0A419QE48"/>
<evidence type="ECO:0000313" key="2">
    <source>
        <dbReference type="Proteomes" id="UP000286415"/>
    </source>
</evidence>
<dbReference type="AlphaFoldDB" id="A0A419QE48"/>
<protein>
    <submittedName>
        <fullName evidence="1">Uncharacterized protein</fullName>
    </submittedName>
</protein>
<proteinExistence type="predicted"/>
<reference evidence="1 2" key="2">
    <citation type="journal article" date="2021" name="Genomics">
        <title>High-quality reference genome for Clonorchis sinensis.</title>
        <authorList>
            <person name="Young N.D."/>
            <person name="Stroehlein A.J."/>
            <person name="Kinkar L."/>
            <person name="Wang T."/>
            <person name="Sohn W.M."/>
            <person name="Chang B.C.H."/>
            <person name="Kaur P."/>
            <person name="Weisz D."/>
            <person name="Dudchenko O."/>
            <person name="Aiden E.L."/>
            <person name="Korhonen P.K."/>
            <person name="Gasser R.B."/>
        </authorList>
    </citation>
    <scope>NUCLEOTIDE SEQUENCE [LARGE SCALE GENOMIC DNA]</scope>
    <source>
        <strain evidence="1">Cs-k2</strain>
    </source>
</reference>
<dbReference type="EMBL" id="NIRI02000005">
    <property type="protein sequence ID" value="KAG5454775.1"/>
    <property type="molecule type" value="Genomic_DNA"/>
</dbReference>
<evidence type="ECO:0000313" key="1">
    <source>
        <dbReference type="EMBL" id="KAG5454775.1"/>
    </source>
</evidence>
<accession>A0A419QE48</accession>
<reference evidence="1 2" key="1">
    <citation type="journal article" date="2018" name="Biotechnol. Adv.">
        <title>Improved genomic resources and new bioinformatic workflow for the carcinogenic parasite Clonorchis sinensis: Biotechnological implications.</title>
        <authorList>
            <person name="Wang D."/>
            <person name="Korhonen P.K."/>
            <person name="Gasser R.B."/>
            <person name="Young N.D."/>
        </authorList>
    </citation>
    <scope>NUCLEOTIDE SEQUENCE [LARGE SCALE GENOMIC DNA]</scope>
    <source>
        <strain evidence="1">Cs-k2</strain>
    </source>
</reference>
<organism evidence="1 2">
    <name type="scientific">Clonorchis sinensis</name>
    <name type="common">Chinese liver fluke</name>
    <dbReference type="NCBI Taxonomy" id="79923"/>
    <lineage>
        <taxon>Eukaryota</taxon>
        <taxon>Metazoa</taxon>
        <taxon>Spiralia</taxon>
        <taxon>Lophotrochozoa</taxon>
        <taxon>Platyhelminthes</taxon>
        <taxon>Trematoda</taxon>
        <taxon>Digenea</taxon>
        <taxon>Opisthorchiida</taxon>
        <taxon>Opisthorchiata</taxon>
        <taxon>Opisthorchiidae</taxon>
        <taxon>Clonorchis</taxon>
    </lineage>
</organism>
<name>A0A419QE48_CLOSI</name>